<dbReference type="InterPro" id="IPR011014">
    <property type="entry name" value="MscS_channel_TM-2"/>
</dbReference>
<dbReference type="Pfam" id="PF00924">
    <property type="entry name" value="MS_channel_2nd"/>
    <property type="match status" value="1"/>
</dbReference>
<name>A0ABD5PE19_9EURY</name>
<dbReference type="GO" id="GO:0016020">
    <property type="term" value="C:membrane"/>
    <property type="evidence" value="ECO:0007669"/>
    <property type="project" value="UniProtKB-SubCell"/>
</dbReference>
<dbReference type="AlphaFoldDB" id="A0ABD5PE19"/>
<comment type="caution">
    <text evidence="8">The sequence shown here is derived from an EMBL/GenBank/DDBJ whole genome shotgun (WGS) entry which is preliminary data.</text>
</comment>
<evidence type="ECO:0000256" key="6">
    <source>
        <dbReference type="SAM" id="Phobius"/>
    </source>
</evidence>
<comment type="similarity">
    <text evidence="2">Belongs to the MscS (TC 1.A.23) family.</text>
</comment>
<dbReference type="SUPFAM" id="SSF82861">
    <property type="entry name" value="Mechanosensitive channel protein MscS (YggB), transmembrane region"/>
    <property type="match status" value="1"/>
</dbReference>
<organism evidence="8 9">
    <name type="scientific">Halobium salinum</name>
    <dbReference type="NCBI Taxonomy" id="1364940"/>
    <lineage>
        <taxon>Archaea</taxon>
        <taxon>Methanobacteriati</taxon>
        <taxon>Methanobacteriota</taxon>
        <taxon>Stenosarchaea group</taxon>
        <taxon>Halobacteria</taxon>
        <taxon>Halobacteriales</taxon>
        <taxon>Haloferacaceae</taxon>
        <taxon>Halobium</taxon>
    </lineage>
</organism>
<dbReference type="InterPro" id="IPR045275">
    <property type="entry name" value="MscS_archaea/bacteria_type"/>
</dbReference>
<dbReference type="PANTHER" id="PTHR30221:SF20">
    <property type="entry name" value="SMALL-CONDUCTANCE MECHANOSENSITIVE CHANNEL"/>
    <property type="match status" value="1"/>
</dbReference>
<keyword evidence="4 6" id="KW-1133">Transmembrane helix</keyword>
<dbReference type="SUPFAM" id="SSF50182">
    <property type="entry name" value="Sm-like ribonucleoproteins"/>
    <property type="match status" value="1"/>
</dbReference>
<feature type="domain" description="Mechanosensitive ion channel MscS" evidence="7">
    <location>
        <begin position="196"/>
        <end position="254"/>
    </location>
</feature>
<evidence type="ECO:0000256" key="5">
    <source>
        <dbReference type="ARBA" id="ARBA00023136"/>
    </source>
</evidence>
<evidence type="ECO:0000256" key="3">
    <source>
        <dbReference type="ARBA" id="ARBA00022692"/>
    </source>
</evidence>
<accession>A0ABD5PE19</accession>
<evidence type="ECO:0000313" key="9">
    <source>
        <dbReference type="Proteomes" id="UP001595921"/>
    </source>
</evidence>
<dbReference type="Proteomes" id="UP001595921">
    <property type="component" value="Unassembled WGS sequence"/>
</dbReference>
<dbReference type="EMBL" id="JBHSDS010000007">
    <property type="protein sequence ID" value="MFC4358978.1"/>
    <property type="molecule type" value="Genomic_DNA"/>
</dbReference>
<keyword evidence="3 6" id="KW-0812">Transmembrane</keyword>
<evidence type="ECO:0000256" key="1">
    <source>
        <dbReference type="ARBA" id="ARBA00004141"/>
    </source>
</evidence>
<feature type="transmembrane region" description="Helical" evidence="6">
    <location>
        <begin position="18"/>
        <end position="38"/>
    </location>
</feature>
<dbReference type="Pfam" id="PF05552">
    <property type="entry name" value="MS_channel_1st_1"/>
    <property type="match status" value="1"/>
</dbReference>
<sequence>MTVLQFGGGVLGDVPPRYWLAAAVFLLGAMLAYLVGLVNRRLLRRAGVPSTIEGTAFERMARELGTSTVAIVAQLSAYFVLAIAIVVALTVARIEYTAIFWSDLVQFVPKLFIAVLILIVGVVVGDKVELVVQERLSEVKLPDVNVIPLLAKYTVFYIATLIALSQVGLDVLALVALLCVYGLALIAFSVVAFWDMLRSAAAGVYLLLNEPYGIGDEVRLGEKRGIVQEVDLFVTHVESDEEEYIVPNSRVFKDGIVRVR</sequence>
<dbReference type="InterPro" id="IPR023408">
    <property type="entry name" value="MscS_beta-dom_sf"/>
</dbReference>
<feature type="transmembrane region" description="Helical" evidence="6">
    <location>
        <begin position="171"/>
        <end position="194"/>
    </location>
</feature>
<evidence type="ECO:0000256" key="4">
    <source>
        <dbReference type="ARBA" id="ARBA00022989"/>
    </source>
</evidence>
<dbReference type="RefSeq" id="WP_267620271.1">
    <property type="nucleotide sequence ID" value="NZ_JAODIW010000004.1"/>
</dbReference>
<evidence type="ECO:0000259" key="7">
    <source>
        <dbReference type="Pfam" id="PF00924"/>
    </source>
</evidence>
<feature type="transmembrane region" description="Helical" evidence="6">
    <location>
        <begin position="104"/>
        <end position="125"/>
    </location>
</feature>
<dbReference type="InterPro" id="IPR010920">
    <property type="entry name" value="LSM_dom_sf"/>
</dbReference>
<evidence type="ECO:0000256" key="2">
    <source>
        <dbReference type="ARBA" id="ARBA00008017"/>
    </source>
</evidence>
<reference evidence="8 9" key="1">
    <citation type="journal article" date="2019" name="Int. J. Syst. Evol. Microbiol.">
        <title>The Global Catalogue of Microorganisms (GCM) 10K type strain sequencing project: providing services to taxonomists for standard genome sequencing and annotation.</title>
        <authorList>
            <consortium name="The Broad Institute Genomics Platform"/>
            <consortium name="The Broad Institute Genome Sequencing Center for Infectious Disease"/>
            <person name="Wu L."/>
            <person name="Ma J."/>
        </authorList>
    </citation>
    <scope>NUCLEOTIDE SEQUENCE [LARGE SCALE GENOMIC DNA]</scope>
    <source>
        <strain evidence="8 9">CGMCC 1.12553</strain>
    </source>
</reference>
<keyword evidence="9" id="KW-1185">Reference proteome</keyword>
<keyword evidence="5 6" id="KW-0472">Membrane</keyword>
<evidence type="ECO:0000313" key="8">
    <source>
        <dbReference type="EMBL" id="MFC4358978.1"/>
    </source>
</evidence>
<dbReference type="PANTHER" id="PTHR30221">
    <property type="entry name" value="SMALL-CONDUCTANCE MECHANOSENSITIVE CHANNEL"/>
    <property type="match status" value="1"/>
</dbReference>
<comment type="subcellular location">
    <subcellularLocation>
        <location evidence="1">Membrane</location>
        <topology evidence="1">Multi-pass membrane protein</topology>
    </subcellularLocation>
</comment>
<dbReference type="Gene3D" id="2.30.30.60">
    <property type="match status" value="1"/>
</dbReference>
<feature type="transmembrane region" description="Helical" evidence="6">
    <location>
        <begin position="69"/>
        <end position="92"/>
    </location>
</feature>
<feature type="transmembrane region" description="Helical" evidence="6">
    <location>
        <begin position="146"/>
        <end position="165"/>
    </location>
</feature>
<gene>
    <name evidence="8" type="ORF">ACFO0N_13595</name>
</gene>
<dbReference type="InterPro" id="IPR006685">
    <property type="entry name" value="MscS_channel_2nd"/>
</dbReference>
<dbReference type="Gene3D" id="1.10.287.1260">
    <property type="match status" value="1"/>
</dbReference>
<proteinExistence type="inferred from homology"/>
<protein>
    <submittedName>
        <fullName evidence="8">Mechanosensitive ion channel domain-containing protein</fullName>
    </submittedName>
</protein>
<dbReference type="InterPro" id="IPR008910">
    <property type="entry name" value="MSC_TM_helix"/>
</dbReference>